<dbReference type="Gene3D" id="1.10.606.20">
    <property type="match status" value="1"/>
</dbReference>
<feature type="signal peptide" evidence="1">
    <location>
        <begin position="1"/>
        <end position="25"/>
    </location>
</feature>
<feature type="chain" id="PRO_5047499781" evidence="1">
    <location>
        <begin position="26"/>
        <end position="414"/>
    </location>
</feature>
<dbReference type="Proteomes" id="UP001595699">
    <property type="component" value="Unassembled WGS sequence"/>
</dbReference>
<dbReference type="EMBL" id="JBHRZH010000009">
    <property type="protein sequence ID" value="MFC3761694.1"/>
    <property type="molecule type" value="Genomic_DNA"/>
</dbReference>
<dbReference type="PANTHER" id="PTHR34599:SF1">
    <property type="entry name" value="PHOSPHATIDIC ACID PHOSPHATASE TYPE 2_HALOPEROXIDASE DOMAIN-CONTAINING PROTEIN"/>
    <property type="match status" value="1"/>
</dbReference>
<accession>A0ABV7YC88</accession>
<keyword evidence="2" id="KW-0575">Peroxidase</keyword>
<dbReference type="PANTHER" id="PTHR34599">
    <property type="entry name" value="PEROXIDASE-RELATED"/>
    <property type="match status" value="1"/>
</dbReference>
<evidence type="ECO:0000256" key="1">
    <source>
        <dbReference type="SAM" id="SignalP"/>
    </source>
</evidence>
<dbReference type="GO" id="GO:0004601">
    <property type="term" value="F:peroxidase activity"/>
    <property type="evidence" value="ECO:0007669"/>
    <property type="project" value="UniProtKB-KW"/>
</dbReference>
<dbReference type="RefSeq" id="WP_205114324.1">
    <property type="nucleotide sequence ID" value="NZ_JAFBCM010000001.1"/>
</dbReference>
<dbReference type="InterPro" id="IPR036938">
    <property type="entry name" value="PAP2/HPO_sf"/>
</dbReference>
<protein>
    <submittedName>
        <fullName evidence="2">Vanadium-dependent haloperoxidase</fullName>
        <ecNumber evidence="2">1.11.1.-</ecNumber>
    </submittedName>
</protein>
<reference evidence="3" key="1">
    <citation type="journal article" date="2019" name="Int. J. Syst. Evol. Microbiol.">
        <title>The Global Catalogue of Microorganisms (GCM) 10K type strain sequencing project: providing services to taxonomists for standard genome sequencing and annotation.</title>
        <authorList>
            <consortium name="The Broad Institute Genomics Platform"/>
            <consortium name="The Broad Institute Genome Sequencing Center for Infectious Disease"/>
            <person name="Wu L."/>
            <person name="Ma J."/>
        </authorList>
    </citation>
    <scope>NUCLEOTIDE SEQUENCE [LARGE SCALE GENOMIC DNA]</scope>
    <source>
        <strain evidence="3">CGMCC 4.7241</strain>
    </source>
</reference>
<sequence>MRSTILAASAAAVLSVGLVAPVASAERPADPAVVTTWNQVAADTIAKAGVPVQASALYFGFVSLATYDAVVTIEGGYEPYLRQPRAHRKASSQIAAATAAYKTLRHYFPASAADLDLAYDSSLATVPNGVGKTEGVKVGERAAQALIDERAHDGRDAPITLNVTPKPGVWRPTPPALAPMSTPWLGFVDPLTLRSPKQIKVRGVYSIKSRAYAKDVEEVRAWGEKDESVRSAHQTETALFWSVSPVQQYQAALRDRLKRHPFDIARSARAFAMLSSANADALIACWRTKYDDPFWRPVTAIREAVDPAKRDLDWEPLIATPPYPEYASGHACVSGSASEVFARLFGKRSLDLNISSTGPGTTITRHYDSARALDKETMNARVWLGIHFRWAMDDGNKLGHQIASWAMKREFQRD</sequence>
<evidence type="ECO:0000313" key="3">
    <source>
        <dbReference type="Proteomes" id="UP001595699"/>
    </source>
</evidence>
<dbReference type="InterPro" id="IPR052559">
    <property type="entry name" value="V-haloperoxidase"/>
</dbReference>
<dbReference type="EC" id="1.11.1.-" evidence="2"/>
<organism evidence="2 3">
    <name type="scientific">Tenggerimyces flavus</name>
    <dbReference type="NCBI Taxonomy" id="1708749"/>
    <lineage>
        <taxon>Bacteria</taxon>
        <taxon>Bacillati</taxon>
        <taxon>Actinomycetota</taxon>
        <taxon>Actinomycetes</taxon>
        <taxon>Propionibacteriales</taxon>
        <taxon>Nocardioidaceae</taxon>
        <taxon>Tenggerimyces</taxon>
    </lineage>
</organism>
<dbReference type="SUPFAM" id="SSF48317">
    <property type="entry name" value="Acid phosphatase/Vanadium-dependent haloperoxidase"/>
    <property type="match status" value="1"/>
</dbReference>
<gene>
    <name evidence="2" type="ORF">ACFOUW_12685</name>
</gene>
<keyword evidence="2" id="KW-0560">Oxidoreductase</keyword>
<keyword evidence="1" id="KW-0732">Signal</keyword>
<name>A0ABV7YC88_9ACTN</name>
<keyword evidence="3" id="KW-1185">Reference proteome</keyword>
<comment type="caution">
    <text evidence="2">The sequence shown here is derived from an EMBL/GenBank/DDBJ whole genome shotgun (WGS) entry which is preliminary data.</text>
</comment>
<dbReference type="CDD" id="cd03398">
    <property type="entry name" value="PAP2_haloperoxidase"/>
    <property type="match status" value="1"/>
</dbReference>
<evidence type="ECO:0000313" key="2">
    <source>
        <dbReference type="EMBL" id="MFC3761694.1"/>
    </source>
</evidence>
<proteinExistence type="predicted"/>